<keyword evidence="6" id="KW-1185">Reference proteome</keyword>
<dbReference type="SMART" id="SM00560">
    <property type="entry name" value="LamGL"/>
    <property type="match status" value="1"/>
</dbReference>
<dbReference type="Pfam" id="PF13385">
    <property type="entry name" value="Laminin_G_3"/>
    <property type="match status" value="1"/>
</dbReference>
<evidence type="ECO:0000256" key="2">
    <source>
        <dbReference type="ARBA" id="ARBA00023157"/>
    </source>
</evidence>
<dbReference type="Proteomes" id="UP000598174">
    <property type="component" value="Unassembled WGS sequence"/>
</dbReference>
<dbReference type="PANTHER" id="PTHR46943:SF1">
    <property type="entry name" value="PENTRAXIN-RELATED PROTEIN PTX3"/>
    <property type="match status" value="1"/>
</dbReference>
<dbReference type="Gene3D" id="2.60.120.200">
    <property type="match status" value="1"/>
</dbReference>
<organism evidence="5 6">
    <name type="scientific">Paractinoplanes ferrugineus</name>
    <dbReference type="NCBI Taxonomy" id="113564"/>
    <lineage>
        <taxon>Bacteria</taxon>
        <taxon>Bacillati</taxon>
        <taxon>Actinomycetota</taxon>
        <taxon>Actinomycetes</taxon>
        <taxon>Micromonosporales</taxon>
        <taxon>Micromonosporaceae</taxon>
        <taxon>Paractinoplanes</taxon>
    </lineage>
</organism>
<dbReference type="PANTHER" id="PTHR46943">
    <property type="entry name" value="PENTRAXIN-RELATED PROTEIN PTX3"/>
    <property type="match status" value="1"/>
</dbReference>
<dbReference type="GO" id="GO:0006955">
    <property type="term" value="P:immune response"/>
    <property type="evidence" value="ECO:0007669"/>
    <property type="project" value="InterPro"/>
</dbReference>
<evidence type="ECO:0000256" key="3">
    <source>
        <dbReference type="SAM" id="SignalP"/>
    </source>
</evidence>
<evidence type="ECO:0000259" key="4">
    <source>
        <dbReference type="SMART" id="SM00560"/>
    </source>
</evidence>
<dbReference type="SUPFAM" id="SSF49464">
    <property type="entry name" value="Carboxypeptidase regulatory domain-like"/>
    <property type="match status" value="1"/>
</dbReference>
<dbReference type="Pfam" id="PF13620">
    <property type="entry name" value="CarboxypepD_reg"/>
    <property type="match status" value="1"/>
</dbReference>
<name>A0A919MAG9_9ACTN</name>
<dbReference type="Gene3D" id="2.60.40.1120">
    <property type="entry name" value="Carboxypeptidase-like, regulatory domain"/>
    <property type="match status" value="1"/>
</dbReference>
<dbReference type="SUPFAM" id="SSF49899">
    <property type="entry name" value="Concanavalin A-like lectins/glucanases"/>
    <property type="match status" value="1"/>
</dbReference>
<feature type="domain" description="LamG-like jellyroll fold" evidence="4">
    <location>
        <begin position="766"/>
        <end position="903"/>
    </location>
</feature>
<proteinExistence type="predicted"/>
<gene>
    <name evidence="5" type="ORF">Afe05nite_05280</name>
</gene>
<evidence type="ECO:0000313" key="6">
    <source>
        <dbReference type="Proteomes" id="UP000598174"/>
    </source>
</evidence>
<dbReference type="InterPro" id="IPR013320">
    <property type="entry name" value="ConA-like_dom_sf"/>
</dbReference>
<accession>A0A919MAG9</accession>
<reference evidence="5" key="1">
    <citation type="submission" date="2021-01" db="EMBL/GenBank/DDBJ databases">
        <title>Whole genome shotgun sequence of Actinoplanes ferrugineus NBRC 15555.</title>
        <authorList>
            <person name="Komaki H."/>
            <person name="Tamura T."/>
        </authorList>
    </citation>
    <scope>NUCLEOTIDE SEQUENCE</scope>
    <source>
        <strain evidence="5">NBRC 15555</strain>
    </source>
</reference>
<keyword evidence="2" id="KW-1015">Disulfide bond</keyword>
<protein>
    <recommendedName>
        <fullName evidence="4">LamG-like jellyroll fold domain-containing protein</fullName>
    </recommendedName>
</protein>
<dbReference type="EMBL" id="BOMM01000002">
    <property type="protein sequence ID" value="GIE08688.1"/>
    <property type="molecule type" value="Genomic_DNA"/>
</dbReference>
<feature type="signal peptide" evidence="3">
    <location>
        <begin position="1"/>
        <end position="34"/>
    </location>
</feature>
<feature type="chain" id="PRO_5037066775" description="LamG-like jellyroll fold domain-containing protein" evidence="3">
    <location>
        <begin position="35"/>
        <end position="1552"/>
    </location>
</feature>
<dbReference type="SUPFAM" id="SSF49452">
    <property type="entry name" value="Starch-binding domain-like"/>
    <property type="match status" value="1"/>
</dbReference>
<dbReference type="InterPro" id="IPR013784">
    <property type="entry name" value="Carb-bd-like_fold"/>
</dbReference>
<evidence type="ECO:0000313" key="5">
    <source>
        <dbReference type="EMBL" id="GIE08688.1"/>
    </source>
</evidence>
<keyword evidence="1 3" id="KW-0732">Signal</keyword>
<sequence length="1552" mass="162836">MALVRRRARFCLSNLSAVLLIPVAVVSAAPSAMAVPPAGCPASAADETAATKAAASCEGRVEVLAGLGEKTRVYANPNGSFTAETAATVQRVLGSDGHWVEPDPTLKRAADGRITPVATSLKISFSGGGTGPAATLGKGGAELGLHWTAALPAPTLSGANATYADVLPGVDLVLTAQAEGFSEVLVVKNATAAANPALAEIRFHTTVKGLRLEQEESGVLRAVDDSGATLFGSGNPVMWDSTPVRDSPPARVVTPGAARRAMPVQLAANDLIVRPDITMLRDRATKFPVYIDPALGKTAWTMINSKYPDQEYWSHDKQDCPSPYASIQCAKVGYTNQPVSMIYRSIFAFNISVLLQKHVQDAKLSMDTVYSYTNTNYGTQVKVVGAINSATNWKNNSASWSGKVFATANSHAHDKVRRRTEWGVTSALQTASGGTNGTIALGLRAVDESSLNQWKKFDAGTALLTVIYNSYPSVPDQITIDGQPCTRGASRPYVRTLTPALRARVSDPDGTAKLLTGWFYYYSYGGSRTSTQTAAQTSVVSGQYANAAIPAGKLTDGGVYIVQAIANDSIDYGQYSANCEFQVDVTAPGPSAGVTSTIYPNDGQFHGGVGTAGSFTLQPPSVVPADFAGYAYTLDPGVSAAAATQVAATQTSPGATVMITPDADQTFNMRVWTRDKAGNYSAPLTYTFSVRAGTGPDARWTFDGQTGIDGSMHGNTLTASGTWVAGRGGYGKALQLDGGSQSAATGGPIATKDPDTGAAKTLHSNGSFTIAATVKLDSLTGSGQRVIVAQSGSNTSAYQLSYSVPDQKWRFAVAPTDVSAPATVAVLSNAVAPTGAWTRLLATYDGTSHALRLYINGTLQTSTATATSFDATGAVTVGRASSGSYFPGAIDDVRIYGRVVGSAEHEFALINYPNPPLITFSSKSTYAGRNLTAVLSAGGDTAVTKVKYQLGTGAATTVTLPSAGGQVTVTVTSTSEGAAQFFAWGVDAAGSESAAAAEIVQFTTAPSLTGRITDGANGNPLSGVTVLLRPGDLTTTSNATGGYTFTGMDEGDYSVSASGLGTGCAAATATTGVEIHSATVRDLQLKSEGDRFGYRCAETPNTAFTSGTTKVDLTGDDEVSGPIALPFPLPYYGKTYNQAWLSTNGVMTFSDPKGWIDYAPVSLPARDFAPVAALMPFWADLELDSQSSVWTKASGTGAAQRFLIEWRNVRFVTDDPATAPRFNFEVMLAPNGDITFLYSGLYDDNSKGAVAAVGITSPGGGYAVQHVFETPTLANNTALLFDYPDDAWPIPSYTVSGTAYYDGQPALGAYAYMEGYEDWTDSAGHYEFTDVEEGTYGLWGLAGCVRNSEPDLEVTGDRTVDLTLVPRIDDWDPSCAPTTTAFTPGATAVALNGDTPVTVPLGFQIPYFGRTVSSVGVIEKGEIQFTSDTDGNALAGGLWVWPASDVKADSQTRVYTGTSGTAPNRRTVIEWRDAVLTDHPNVRFTFEVIFDESGNQTVAFKNLPDSAATGNDIEIWTWGPEQQGVSYYETVMRALRASKAITFSQPVPIEES</sequence>
<evidence type="ECO:0000256" key="1">
    <source>
        <dbReference type="ARBA" id="ARBA00022729"/>
    </source>
</evidence>
<dbReference type="InterPro" id="IPR042837">
    <property type="entry name" value="PTX3"/>
</dbReference>
<dbReference type="InterPro" id="IPR008969">
    <property type="entry name" value="CarboxyPept-like_regulatory"/>
</dbReference>
<dbReference type="InterPro" id="IPR006558">
    <property type="entry name" value="LamG-like"/>
</dbReference>
<comment type="caution">
    <text evidence="5">The sequence shown here is derived from an EMBL/GenBank/DDBJ whole genome shotgun (WGS) entry which is preliminary data.</text>
</comment>
<dbReference type="GO" id="GO:0030246">
    <property type="term" value="F:carbohydrate binding"/>
    <property type="evidence" value="ECO:0007669"/>
    <property type="project" value="InterPro"/>
</dbReference>